<dbReference type="InterPro" id="IPR051600">
    <property type="entry name" value="Beta-PGM-like"/>
</dbReference>
<dbReference type="PRINTS" id="PR00413">
    <property type="entry name" value="HADHALOGNASE"/>
</dbReference>
<dbReference type="PANTHER" id="PTHR46193:SF21">
    <property type="entry name" value="SLL1138 PROTEIN"/>
    <property type="match status" value="1"/>
</dbReference>
<sequence length="255" mass="28401">MFKKIIDGKRAVFFDLDGTIVDTEPLWERAFETVLQLYNADFVGYDELPDGATVPQKWEYIIHTNAEYLSGIPNVAELSRLTHTEYLKIVENSLLEARPGFWDLAAKLKVDKNLKIALVTNSTKEITQKVLSKIGVTSTFDLVVTGDEVKKAKPAPEIFLKAAKTLNVKPAEVLVFEDSLAGASSAVNAGMDLIVIWDGVFEKTAYPENTIMFLPDFESLPGNLDMTMEEAVKTEAQEMLKEQEEHKPDTTTPVA</sequence>
<dbReference type="Pfam" id="PF00702">
    <property type="entry name" value="Hydrolase"/>
    <property type="match status" value="1"/>
</dbReference>
<dbReference type="GO" id="GO:0016787">
    <property type="term" value="F:hydrolase activity"/>
    <property type="evidence" value="ECO:0007669"/>
    <property type="project" value="UniProtKB-KW"/>
</dbReference>
<dbReference type="PANTHER" id="PTHR46193">
    <property type="entry name" value="6-PHOSPHOGLUCONATE PHOSPHATASE"/>
    <property type="match status" value="1"/>
</dbReference>
<comment type="cofactor">
    <cofactor evidence="1">
        <name>Mg(2+)</name>
        <dbReference type="ChEBI" id="CHEBI:18420"/>
    </cofactor>
</comment>
<dbReference type="EMBL" id="LCBS01000015">
    <property type="protein sequence ID" value="KKS16652.1"/>
    <property type="molecule type" value="Genomic_DNA"/>
</dbReference>
<dbReference type="NCBIfam" id="TIGR01549">
    <property type="entry name" value="HAD-SF-IA-v1"/>
    <property type="match status" value="1"/>
</dbReference>
<comment type="caution">
    <text evidence="5">The sequence shown here is derived from an EMBL/GenBank/DDBJ whole genome shotgun (WGS) entry which is preliminary data.</text>
</comment>
<dbReference type="Gene3D" id="1.10.150.240">
    <property type="entry name" value="Putative phosphatase, domain 2"/>
    <property type="match status" value="1"/>
</dbReference>
<evidence type="ECO:0000313" key="5">
    <source>
        <dbReference type="EMBL" id="KKS16652.1"/>
    </source>
</evidence>
<evidence type="ECO:0000313" key="6">
    <source>
        <dbReference type="Proteomes" id="UP000034163"/>
    </source>
</evidence>
<dbReference type="AlphaFoldDB" id="A0A0G0WX05"/>
<dbReference type="Proteomes" id="UP000034163">
    <property type="component" value="Unassembled WGS sequence"/>
</dbReference>
<dbReference type="InterPro" id="IPR006439">
    <property type="entry name" value="HAD-SF_hydro_IA"/>
</dbReference>
<protein>
    <submittedName>
        <fullName evidence="5">Beta-phosphoglucomutase family hydrolase</fullName>
    </submittedName>
</protein>
<evidence type="ECO:0000256" key="4">
    <source>
        <dbReference type="ARBA" id="ARBA00022842"/>
    </source>
</evidence>
<evidence type="ECO:0000256" key="1">
    <source>
        <dbReference type="ARBA" id="ARBA00001946"/>
    </source>
</evidence>
<gene>
    <name evidence="5" type="ORF">UU72_C0015G0003</name>
</gene>
<dbReference type="CDD" id="cd07505">
    <property type="entry name" value="HAD_BPGM-like"/>
    <property type="match status" value="1"/>
</dbReference>
<dbReference type="InterPro" id="IPR023214">
    <property type="entry name" value="HAD_sf"/>
</dbReference>
<dbReference type="InterPro" id="IPR036412">
    <property type="entry name" value="HAD-like_sf"/>
</dbReference>
<keyword evidence="3" id="KW-0479">Metal-binding</keyword>
<evidence type="ECO:0000256" key="2">
    <source>
        <dbReference type="ARBA" id="ARBA00006171"/>
    </source>
</evidence>
<name>A0A0G0WX05_UNCKA</name>
<keyword evidence="5" id="KW-0378">Hydrolase</keyword>
<dbReference type="NCBIfam" id="TIGR01509">
    <property type="entry name" value="HAD-SF-IA-v3"/>
    <property type="match status" value="1"/>
</dbReference>
<dbReference type="GO" id="GO:0046872">
    <property type="term" value="F:metal ion binding"/>
    <property type="evidence" value="ECO:0007669"/>
    <property type="project" value="UniProtKB-KW"/>
</dbReference>
<evidence type="ECO:0000256" key="3">
    <source>
        <dbReference type="ARBA" id="ARBA00022723"/>
    </source>
</evidence>
<keyword evidence="4" id="KW-0460">Magnesium</keyword>
<accession>A0A0G0WX05</accession>
<organism evidence="5 6">
    <name type="scientific">candidate division WWE3 bacterium GW2011_GWB1_41_6</name>
    <dbReference type="NCBI Taxonomy" id="1619112"/>
    <lineage>
        <taxon>Bacteria</taxon>
        <taxon>Katanobacteria</taxon>
    </lineage>
</organism>
<dbReference type="SFLD" id="SFLDS00003">
    <property type="entry name" value="Haloacid_Dehalogenase"/>
    <property type="match status" value="1"/>
</dbReference>
<dbReference type="SFLD" id="SFLDG01135">
    <property type="entry name" value="C1.5.6:_HAD__Beta-PGM__Phospha"/>
    <property type="match status" value="1"/>
</dbReference>
<dbReference type="SUPFAM" id="SSF56784">
    <property type="entry name" value="HAD-like"/>
    <property type="match status" value="1"/>
</dbReference>
<dbReference type="SFLD" id="SFLDG01129">
    <property type="entry name" value="C1.5:_HAD__Beta-PGM__Phosphata"/>
    <property type="match status" value="1"/>
</dbReference>
<dbReference type="InterPro" id="IPR023198">
    <property type="entry name" value="PGP-like_dom2"/>
</dbReference>
<proteinExistence type="inferred from homology"/>
<reference evidence="5 6" key="1">
    <citation type="journal article" date="2015" name="Nature">
        <title>rRNA introns, odd ribosomes, and small enigmatic genomes across a large radiation of phyla.</title>
        <authorList>
            <person name="Brown C.T."/>
            <person name="Hug L.A."/>
            <person name="Thomas B.C."/>
            <person name="Sharon I."/>
            <person name="Castelle C.J."/>
            <person name="Singh A."/>
            <person name="Wilkins M.J."/>
            <person name="Williams K.H."/>
            <person name="Banfield J.F."/>
        </authorList>
    </citation>
    <scope>NUCLEOTIDE SEQUENCE [LARGE SCALE GENOMIC DNA]</scope>
</reference>
<dbReference type="Gene3D" id="3.40.50.1000">
    <property type="entry name" value="HAD superfamily/HAD-like"/>
    <property type="match status" value="1"/>
</dbReference>
<comment type="similarity">
    <text evidence="2">Belongs to the HAD-like hydrolase superfamily. CbbY/CbbZ/Gph/YieH family.</text>
</comment>